<keyword evidence="3 5" id="KW-0732">Signal</keyword>
<dbReference type="GO" id="GO:0030288">
    <property type="term" value="C:outer membrane-bounded periplasmic space"/>
    <property type="evidence" value="ECO:0007669"/>
    <property type="project" value="TreeGrafter"/>
</dbReference>
<sequence>MKLAKKMVLMAAALPLVLGSASVMAFGGKGHHKGGHEFGGKCGVGLDKRVMRKLDLTDEQKAQLKQMREDARSNMIGKSSEMFAQKQAHQQQVQQLLLADTFDENAAQALATQMVEAQTEKRVKMLEQQHKAMSILTAEQKTKLQELQQERAEKCAEKFSERQQDS</sequence>
<dbReference type="CDD" id="cd09916">
    <property type="entry name" value="CpxP_like"/>
    <property type="match status" value="1"/>
</dbReference>
<evidence type="ECO:0000256" key="2">
    <source>
        <dbReference type="ARBA" id="ARBA00008441"/>
    </source>
</evidence>
<dbReference type="InterPro" id="IPR052211">
    <property type="entry name" value="Cpx_auxiliary_protein"/>
</dbReference>
<evidence type="ECO:0008006" key="8">
    <source>
        <dbReference type="Google" id="ProtNLM"/>
    </source>
</evidence>
<gene>
    <name evidence="6" type="ORF">VIBNISOn1_400001</name>
</gene>
<feature type="signal peptide" evidence="5">
    <location>
        <begin position="1"/>
        <end position="25"/>
    </location>
</feature>
<evidence type="ECO:0000313" key="7">
    <source>
        <dbReference type="Proteomes" id="UP000018211"/>
    </source>
</evidence>
<dbReference type="InterPro" id="IPR012899">
    <property type="entry name" value="LTXXQ"/>
</dbReference>
<evidence type="ECO:0000313" key="6">
    <source>
        <dbReference type="EMBL" id="CCO47839.1"/>
    </source>
</evidence>
<accession>A0AAV2VSY7</accession>
<dbReference type="Gene3D" id="1.20.120.1490">
    <property type="match status" value="1"/>
</dbReference>
<dbReference type="Pfam" id="PF07813">
    <property type="entry name" value="LTXXQ"/>
    <property type="match status" value="1"/>
</dbReference>
<name>A0AAV2VSY7_9VIBR</name>
<evidence type="ECO:0000256" key="3">
    <source>
        <dbReference type="ARBA" id="ARBA00022729"/>
    </source>
</evidence>
<dbReference type="GO" id="GO:0051082">
    <property type="term" value="F:unfolded protein binding"/>
    <property type="evidence" value="ECO:0007669"/>
    <property type="project" value="TreeGrafter"/>
</dbReference>
<comment type="subcellular location">
    <subcellularLocation>
        <location evidence="1">Periplasm</location>
    </subcellularLocation>
</comment>
<dbReference type="AlphaFoldDB" id="A0AAV2VSY7"/>
<protein>
    <recommendedName>
        <fullName evidence="8">Periplasmic protein CpxP</fullName>
    </recommendedName>
</protein>
<dbReference type="EMBL" id="CAOF01000132">
    <property type="protein sequence ID" value="CCO47839.1"/>
    <property type="molecule type" value="Genomic_DNA"/>
</dbReference>
<comment type="caution">
    <text evidence="6">The sequence shown here is derived from an EMBL/GenBank/DDBJ whole genome shotgun (WGS) entry which is preliminary data.</text>
</comment>
<dbReference type="PANTHER" id="PTHR38102:SF1">
    <property type="entry name" value="PERIPLASMIC CHAPERONE SPY"/>
    <property type="match status" value="1"/>
</dbReference>
<dbReference type="NCBIfam" id="NF009391">
    <property type="entry name" value="PRK12750.1"/>
    <property type="match status" value="1"/>
</dbReference>
<keyword evidence="4" id="KW-0574">Periplasm</keyword>
<comment type="similarity">
    <text evidence="2">Belongs to the CpxP/Spy family.</text>
</comment>
<evidence type="ECO:0000256" key="5">
    <source>
        <dbReference type="SAM" id="SignalP"/>
    </source>
</evidence>
<reference evidence="6 7" key="1">
    <citation type="journal article" date="2013" name="ISME J.">
        <title>Comparative genomics of pathogenic lineages of Vibrio nigripulchritudo identifies virulence-associated traits.</title>
        <authorList>
            <person name="Goudenege D."/>
            <person name="Labreuche Y."/>
            <person name="Krin E."/>
            <person name="Ansquer D."/>
            <person name="Mangenot S."/>
            <person name="Calteau A."/>
            <person name="Medigue C."/>
            <person name="Mazel D."/>
            <person name="Polz M.F."/>
            <person name="Le Roux F."/>
        </authorList>
    </citation>
    <scope>NUCLEOTIDE SEQUENCE [LARGE SCALE GENOMIC DNA]</scope>
    <source>
        <strain evidence="6 7">SOn1</strain>
    </source>
</reference>
<dbReference type="PIRSF" id="PIRSF034445">
    <property type="entry name" value="CpxP_Spy"/>
    <property type="match status" value="1"/>
</dbReference>
<organism evidence="6 7">
    <name type="scientific">Vibrio nigripulchritudo SOn1</name>
    <dbReference type="NCBI Taxonomy" id="1238450"/>
    <lineage>
        <taxon>Bacteria</taxon>
        <taxon>Pseudomonadati</taxon>
        <taxon>Pseudomonadota</taxon>
        <taxon>Gammaproteobacteria</taxon>
        <taxon>Vibrionales</taxon>
        <taxon>Vibrionaceae</taxon>
        <taxon>Vibrio</taxon>
    </lineage>
</organism>
<proteinExistence type="inferred from homology"/>
<dbReference type="RefSeq" id="WP_022612510.1">
    <property type="nucleotide sequence ID" value="NZ_LK391965.1"/>
</dbReference>
<evidence type="ECO:0000256" key="1">
    <source>
        <dbReference type="ARBA" id="ARBA00004418"/>
    </source>
</evidence>
<feature type="chain" id="PRO_5043550893" description="Periplasmic protein CpxP" evidence="5">
    <location>
        <begin position="26"/>
        <end position="166"/>
    </location>
</feature>
<evidence type="ECO:0000256" key="4">
    <source>
        <dbReference type="ARBA" id="ARBA00022764"/>
    </source>
</evidence>
<dbReference type="PANTHER" id="PTHR38102">
    <property type="entry name" value="PERIPLASMIC CHAPERONE SPY"/>
    <property type="match status" value="1"/>
</dbReference>
<dbReference type="Proteomes" id="UP000018211">
    <property type="component" value="Unassembled WGS sequence"/>
</dbReference>